<dbReference type="AlphaFoldDB" id="A0A2D3TCX7"/>
<organism evidence="2 3">
    <name type="scientific">Candidatus Williamhamiltonella defendens</name>
    <dbReference type="NCBI Taxonomy" id="138072"/>
    <lineage>
        <taxon>Bacteria</taxon>
        <taxon>Pseudomonadati</taxon>
        <taxon>Pseudomonadota</taxon>
        <taxon>Gammaproteobacteria</taxon>
        <taxon>Enterobacterales</taxon>
        <taxon>Enterobacteriaceae</taxon>
        <taxon>aphid secondary symbionts</taxon>
        <taxon>Candidatus Williamhamiltonella</taxon>
    </lineage>
</organism>
<reference evidence="3" key="2">
    <citation type="submission" date="2017-11" db="EMBL/GenBank/DDBJ databases">
        <title>PacBio sequencing of new strain of the secondary endosymbiont Candidatus Hamiltonella defensa.</title>
        <authorList>
            <person name="Strand M.R."/>
            <person name="Oliver K."/>
        </authorList>
    </citation>
    <scope>NUCLEOTIDE SEQUENCE [LARGE SCALE GENOMIC DNA]</scope>
    <source>
        <strain evidence="3">ZA17</strain>
    </source>
</reference>
<evidence type="ECO:0000313" key="3">
    <source>
        <dbReference type="Proteomes" id="UP000229055"/>
    </source>
</evidence>
<dbReference type="EMBL" id="CP017613">
    <property type="protein sequence ID" value="ATW33667.1"/>
    <property type="molecule type" value="Genomic_DNA"/>
</dbReference>
<accession>A0A2D3TCX7</accession>
<feature type="compositionally biased region" description="Polar residues" evidence="1">
    <location>
        <begin position="9"/>
        <end position="25"/>
    </location>
</feature>
<feature type="region of interest" description="Disordered" evidence="1">
    <location>
        <begin position="1"/>
        <end position="50"/>
    </location>
</feature>
<proteinExistence type="predicted"/>
<reference evidence="3" key="1">
    <citation type="submission" date="2016-10" db="EMBL/GenBank/DDBJ databases">
        <authorList>
            <person name="Chevignon G."/>
        </authorList>
    </citation>
    <scope>NUCLEOTIDE SEQUENCE [LARGE SCALE GENOMIC DNA]</scope>
    <source>
        <strain evidence="3">ZA17</strain>
    </source>
</reference>
<name>A0A2D3TCX7_9ENTR</name>
<dbReference type="RefSeq" id="WP_100096412.1">
    <property type="nucleotide sequence ID" value="NZ_CP017613.1"/>
</dbReference>
<sequence length="77" mass="8527">MNLVGNRLNEVSQKLSGGHQTNSVKKNNKGIPKKVTESASQTKAEKETELDKTISGLNKTVEKIEKNQKKKAIKHNV</sequence>
<dbReference type="Proteomes" id="UP000229055">
    <property type="component" value="Chromosome"/>
</dbReference>
<evidence type="ECO:0000256" key="1">
    <source>
        <dbReference type="SAM" id="MobiDB-lite"/>
    </source>
</evidence>
<evidence type="ECO:0000313" key="2">
    <source>
        <dbReference type="EMBL" id="ATW33667.1"/>
    </source>
</evidence>
<protein>
    <submittedName>
        <fullName evidence="2">Uncharacterized protein</fullName>
    </submittedName>
</protein>
<gene>
    <name evidence="2" type="ORF">BJP43_04535</name>
</gene>